<dbReference type="InterPro" id="IPR025419">
    <property type="entry name" value="DUF4142"/>
</dbReference>
<gene>
    <name evidence="3" type="ORF">BHU25_23835</name>
</gene>
<feature type="signal peptide" evidence="1">
    <location>
        <begin position="1"/>
        <end position="24"/>
    </location>
</feature>
<proteinExistence type="predicted"/>
<dbReference type="AlphaFoldDB" id="A0A423CZX5"/>
<name>A0A423CZX5_9PSED</name>
<accession>A0A423CZX5</accession>
<evidence type="ECO:0000259" key="2">
    <source>
        <dbReference type="Pfam" id="PF13628"/>
    </source>
</evidence>
<reference evidence="3 4" key="1">
    <citation type="submission" date="2016-10" db="EMBL/GenBank/DDBJ databases">
        <title>Comparative genome analysis of multiple Pseudomonas spp. focuses on biocontrol and plant growth promoting traits.</title>
        <authorList>
            <person name="Tao X.-Y."/>
            <person name="Taylor C.G."/>
        </authorList>
    </citation>
    <scope>NUCLEOTIDE SEQUENCE [LARGE SCALE GENOMIC DNA]</scope>
    <source>
        <strain evidence="3 4">15D11</strain>
    </source>
</reference>
<dbReference type="Gene3D" id="1.20.1260.10">
    <property type="match status" value="1"/>
</dbReference>
<evidence type="ECO:0000256" key="1">
    <source>
        <dbReference type="SAM" id="SignalP"/>
    </source>
</evidence>
<keyword evidence="4" id="KW-1185">Reference proteome</keyword>
<dbReference type="Pfam" id="PF13628">
    <property type="entry name" value="DUF4142"/>
    <property type="match status" value="1"/>
</dbReference>
<dbReference type="PANTHER" id="PTHR38593:SF1">
    <property type="entry name" value="BLR2558 PROTEIN"/>
    <property type="match status" value="1"/>
</dbReference>
<feature type="domain" description="DUF4142" evidence="2">
    <location>
        <begin position="27"/>
        <end position="162"/>
    </location>
</feature>
<feature type="chain" id="PRO_5019205587" evidence="1">
    <location>
        <begin position="25"/>
        <end position="169"/>
    </location>
</feature>
<dbReference type="RefSeq" id="WP_123567812.1">
    <property type="nucleotide sequence ID" value="NZ_MOAM01000035.1"/>
</dbReference>
<organism evidence="3 4">
    <name type="scientific">Pseudomonas vranovensis</name>
    <dbReference type="NCBI Taxonomy" id="321661"/>
    <lineage>
        <taxon>Bacteria</taxon>
        <taxon>Pseudomonadati</taxon>
        <taxon>Pseudomonadota</taxon>
        <taxon>Gammaproteobacteria</taxon>
        <taxon>Pseudomonadales</taxon>
        <taxon>Pseudomonadaceae</taxon>
        <taxon>Pseudomonas</taxon>
    </lineage>
</organism>
<evidence type="ECO:0000313" key="4">
    <source>
        <dbReference type="Proteomes" id="UP000285286"/>
    </source>
</evidence>
<dbReference type="InterPro" id="IPR012347">
    <property type="entry name" value="Ferritin-like"/>
</dbReference>
<dbReference type="EMBL" id="MOAM01000035">
    <property type="protein sequence ID" value="ROL64902.1"/>
    <property type="molecule type" value="Genomic_DNA"/>
</dbReference>
<keyword evidence="1" id="KW-0732">Signal</keyword>
<comment type="caution">
    <text evidence="3">The sequence shown here is derived from an EMBL/GenBank/DDBJ whole genome shotgun (WGS) entry which is preliminary data.</text>
</comment>
<protein>
    <submittedName>
        <fullName evidence="3">DUF305 domain-containing protein</fullName>
    </submittedName>
</protein>
<sequence>MSPFLRPTRLALGLCALLSVGAQAASNNAFVDEAISAGMAEIQTSQLALEKTRSAEVKAFAQQMIKDHTKANQHLLELARQHGFSVPDDAALTSKARKMMLQVQDGASFDAAYATHQVDAHEQAVRLFDEESRSTSDPDDLRTFAKTTLPTLKHHLQMAKQLQNAHRNK</sequence>
<dbReference type="Proteomes" id="UP000285286">
    <property type="component" value="Unassembled WGS sequence"/>
</dbReference>
<evidence type="ECO:0000313" key="3">
    <source>
        <dbReference type="EMBL" id="ROL64902.1"/>
    </source>
</evidence>
<dbReference type="PANTHER" id="PTHR38593">
    <property type="entry name" value="BLR2558 PROTEIN"/>
    <property type="match status" value="1"/>
</dbReference>